<gene>
    <name evidence="2" type="ORF">PXEA_LOCUS28608</name>
</gene>
<evidence type="ECO:0000256" key="1">
    <source>
        <dbReference type="SAM" id="MobiDB-lite"/>
    </source>
</evidence>
<feature type="compositionally biased region" description="Polar residues" evidence="1">
    <location>
        <begin position="83"/>
        <end position="92"/>
    </location>
</feature>
<evidence type="ECO:0000313" key="2">
    <source>
        <dbReference type="EMBL" id="VEL35168.1"/>
    </source>
</evidence>
<organism evidence="2 3">
    <name type="scientific">Protopolystoma xenopodis</name>
    <dbReference type="NCBI Taxonomy" id="117903"/>
    <lineage>
        <taxon>Eukaryota</taxon>
        <taxon>Metazoa</taxon>
        <taxon>Spiralia</taxon>
        <taxon>Lophotrochozoa</taxon>
        <taxon>Platyhelminthes</taxon>
        <taxon>Monogenea</taxon>
        <taxon>Polyopisthocotylea</taxon>
        <taxon>Polystomatidea</taxon>
        <taxon>Polystomatidae</taxon>
        <taxon>Protopolystoma</taxon>
    </lineage>
</organism>
<evidence type="ECO:0000313" key="3">
    <source>
        <dbReference type="Proteomes" id="UP000784294"/>
    </source>
</evidence>
<name>A0A3S5AY54_9PLAT</name>
<dbReference type="EMBL" id="CAAALY010249222">
    <property type="protein sequence ID" value="VEL35168.1"/>
    <property type="molecule type" value="Genomic_DNA"/>
</dbReference>
<protein>
    <submittedName>
        <fullName evidence="2">Uncharacterized protein</fullName>
    </submittedName>
</protein>
<dbReference type="AlphaFoldDB" id="A0A3S5AY54"/>
<proteinExistence type="predicted"/>
<sequence length="227" mass="22804">MHENAPGDYTDPPTPISLTAFGHSRGQLSRSVCNLSSPATGAVSVGPASILPHTVTESAGSTVASSSATTACYASVAPRGARNGQNPGTGERTSPPLRPHYAVLHAPTGSRPLQPTPTALGTSALLHTRLLPAPTSGNPDDRLCLTAGKKAGLGCENRADSAVPHVGRLDGGFSAAVVNASGSTPTSGASASSGLLLTQPPLSAMEMTNRPALSNALSRLVYPINNG</sequence>
<dbReference type="Proteomes" id="UP000784294">
    <property type="component" value="Unassembled WGS sequence"/>
</dbReference>
<accession>A0A3S5AY54</accession>
<keyword evidence="3" id="KW-1185">Reference proteome</keyword>
<comment type="caution">
    <text evidence="2">The sequence shown here is derived from an EMBL/GenBank/DDBJ whole genome shotgun (WGS) entry which is preliminary data.</text>
</comment>
<feature type="region of interest" description="Disordered" evidence="1">
    <location>
        <begin position="76"/>
        <end position="97"/>
    </location>
</feature>
<reference evidence="2" key="1">
    <citation type="submission" date="2018-11" db="EMBL/GenBank/DDBJ databases">
        <authorList>
            <consortium name="Pathogen Informatics"/>
        </authorList>
    </citation>
    <scope>NUCLEOTIDE SEQUENCE</scope>
</reference>